<protein>
    <submittedName>
        <fullName evidence="2">Uncharacterized protein</fullName>
    </submittedName>
</protein>
<keyword evidence="1" id="KW-0812">Transmembrane</keyword>
<organism evidence="2 3">
    <name type="scientific">Cryptolaemus montrouzieri</name>
    <dbReference type="NCBI Taxonomy" id="559131"/>
    <lineage>
        <taxon>Eukaryota</taxon>
        <taxon>Metazoa</taxon>
        <taxon>Ecdysozoa</taxon>
        <taxon>Arthropoda</taxon>
        <taxon>Hexapoda</taxon>
        <taxon>Insecta</taxon>
        <taxon>Pterygota</taxon>
        <taxon>Neoptera</taxon>
        <taxon>Endopterygota</taxon>
        <taxon>Coleoptera</taxon>
        <taxon>Polyphaga</taxon>
        <taxon>Cucujiformia</taxon>
        <taxon>Coccinelloidea</taxon>
        <taxon>Coccinellidae</taxon>
        <taxon>Scymninae</taxon>
        <taxon>Scymnini</taxon>
        <taxon>Cryptolaemus</taxon>
    </lineage>
</organism>
<dbReference type="Proteomes" id="UP001516400">
    <property type="component" value="Unassembled WGS sequence"/>
</dbReference>
<accession>A0ABD2NKD3</accession>
<evidence type="ECO:0000313" key="2">
    <source>
        <dbReference type="EMBL" id="KAL3279069.1"/>
    </source>
</evidence>
<comment type="caution">
    <text evidence="2">The sequence shown here is derived from an EMBL/GenBank/DDBJ whole genome shotgun (WGS) entry which is preliminary data.</text>
</comment>
<feature type="transmembrane region" description="Helical" evidence="1">
    <location>
        <begin position="12"/>
        <end position="35"/>
    </location>
</feature>
<keyword evidence="1" id="KW-1133">Transmembrane helix</keyword>
<keyword evidence="3" id="KW-1185">Reference proteome</keyword>
<sequence length="112" mass="12934">MKEGRKKKQESLISRLLPLLVMPFMISTMMLPMMLTQLKFMLIKAIFLGKLAIIFATFNILRNMGDSTGFYSHNIHLKRPAGHVMTDPELSHAHYGYTGNEEYGAYINKRRK</sequence>
<evidence type="ECO:0000313" key="3">
    <source>
        <dbReference type="Proteomes" id="UP001516400"/>
    </source>
</evidence>
<dbReference type="Pfam" id="PF07898">
    <property type="entry name" value="DUF1676"/>
    <property type="match status" value="1"/>
</dbReference>
<dbReference type="PANTHER" id="PTHR21879:SF6">
    <property type="entry name" value="OSIRIS 19, ISOFORM A"/>
    <property type="match status" value="1"/>
</dbReference>
<dbReference type="InterPro" id="IPR012464">
    <property type="entry name" value="DUF1676"/>
</dbReference>
<gene>
    <name evidence="2" type="ORF">HHI36_016583</name>
</gene>
<dbReference type="PANTHER" id="PTHR21879">
    <property type="entry name" value="FI03362P-RELATED-RELATED"/>
    <property type="match status" value="1"/>
</dbReference>
<keyword evidence="1" id="KW-0472">Membrane</keyword>
<dbReference type="EMBL" id="JABFTP020000124">
    <property type="protein sequence ID" value="KAL3279069.1"/>
    <property type="molecule type" value="Genomic_DNA"/>
</dbReference>
<dbReference type="AlphaFoldDB" id="A0ABD2NKD3"/>
<proteinExistence type="predicted"/>
<name>A0ABD2NKD3_9CUCU</name>
<evidence type="ECO:0000256" key="1">
    <source>
        <dbReference type="SAM" id="Phobius"/>
    </source>
</evidence>
<reference evidence="2 3" key="1">
    <citation type="journal article" date="2021" name="BMC Biol.">
        <title>Horizontally acquired antibacterial genes associated with adaptive radiation of ladybird beetles.</title>
        <authorList>
            <person name="Li H.S."/>
            <person name="Tang X.F."/>
            <person name="Huang Y.H."/>
            <person name="Xu Z.Y."/>
            <person name="Chen M.L."/>
            <person name="Du X.Y."/>
            <person name="Qiu B.Y."/>
            <person name="Chen P.T."/>
            <person name="Zhang W."/>
            <person name="Slipinski A."/>
            <person name="Escalona H.E."/>
            <person name="Waterhouse R.M."/>
            <person name="Zwick A."/>
            <person name="Pang H."/>
        </authorList>
    </citation>
    <scope>NUCLEOTIDE SEQUENCE [LARGE SCALE GENOMIC DNA]</scope>
    <source>
        <strain evidence="2">SYSU2018</strain>
    </source>
</reference>
<feature type="transmembrane region" description="Helical" evidence="1">
    <location>
        <begin position="41"/>
        <end position="61"/>
    </location>
</feature>